<evidence type="ECO:0000256" key="3">
    <source>
        <dbReference type="SAM" id="Phobius"/>
    </source>
</evidence>
<evidence type="ECO:0000256" key="1">
    <source>
        <dbReference type="ARBA" id="ARBA00022801"/>
    </source>
</evidence>
<dbReference type="Gene3D" id="2.40.260.10">
    <property type="entry name" value="Sortase"/>
    <property type="match status" value="1"/>
</dbReference>
<sequence length="196" mass="21793">MMKKSVGNMLMIIGCVLFITVCYGMIENKIHQKELIESFSAIQTETALASDVEVENTPTKKDSIATSILRIPSIQLESPVIDGATSAKLNRALGMIENLDAPGTPNGSSAIAGHQSHQFGYFFNRLNELQLGDKFELDVSTDTLVYEVFDIQIVKPNNVEILNRQEGISMLSLITCYPERSNKYRLVVQAKQVEHQ</sequence>
<dbReference type="InterPro" id="IPR023365">
    <property type="entry name" value="Sortase_dom-sf"/>
</dbReference>
<dbReference type="InterPro" id="IPR042000">
    <property type="entry name" value="Sortase_D_2"/>
</dbReference>
<comment type="caution">
    <text evidence="4">The sequence shown here is derived from an EMBL/GenBank/DDBJ whole genome shotgun (WGS) entry which is preliminary data.</text>
</comment>
<reference evidence="4" key="1">
    <citation type="submission" date="2022-05" db="EMBL/GenBank/DDBJ databases">
        <authorList>
            <person name="Colautti A."/>
            <person name="Iacumin L."/>
        </authorList>
    </citation>
    <scope>NUCLEOTIDE SEQUENCE</scope>
    <source>
        <strain evidence="4">DSM 30747</strain>
    </source>
</reference>
<evidence type="ECO:0000256" key="2">
    <source>
        <dbReference type="PIRSR" id="PIRSR605754-1"/>
    </source>
</evidence>
<dbReference type="NCBIfam" id="TIGR01076">
    <property type="entry name" value="sortase_fam"/>
    <property type="match status" value="1"/>
</dbReference>
<feature type="active site" description="Proton donor/acceptor" evidence="2">
    <location>
        <position position="114"/>
    </location>
</feature>
<keyword evidence="3" id="KW-1133">Transmembrane helix</keyword>
<keyword evidence="1" id="KW-0378">Hydrolase</keyword>
<keyword evidence="3" id="KW-0472">Membrane</keyword>
<keyword evidence="5" id="KW-1185">Reference proteome</keyword>
<evidence type="ECO:0000313" key="5">
    <source>
        <dbReference type="Proteomes" id="UP001152172"/>
    </source>
</evidence>
<proteinExistence type="predicted"/>
<keyword evidence="3" id="KW-0812">Transmembrane</keyword>
<protein>
    <submittedName>
        <fullName evidence="4">Class D sortase</fullName>
    </submittedName>
</protein>
<organism evidence="4 5">
    <name type="scientific">Psychrobacillus psychrodurans</name>
    <dbReference type="NCBI Taxonomy" id="126157"/>
    <lineage>
        <taxon>Bacteria</taxon>
        <taxon>Bacillati</taxon>
        <taxon>Bacillota</taxon>
        <taxon>Bacilli</taxon>
        <taxon>Bacillales</taxon>
        <taxon>Bacillaceae</taxon>
        <taxon>Psychrobacillus</taxon>
    </lineage>
</organism>
<dbReference type="SUPFAM" id="SSF63817">
    <property type="entry name" value="Sortase"/>
    <property type="match status" value="1"/>
</dbReference>
<feature type="active site" description="Acyl-thioester intermediate" evidence="2">
    <location>
        <position position="176"/>
    </location>
</feature>
<name>A0A9X3LA68_9BACI</name>
<dbReference type="GO" id="GO:0016787">
    <property type="term" value="F:hydrolase activity"/>
    <property type="evidence" value="ECO:0007669"/>
    <property type="project" value="UniProtKB-KW"/>
</dbReference>
<evidence type="ECO:0000313" key="4">
    <source>
        <dbReference type="EMBL" id="MCZ8533959.1"/>
    </source>
</evidence>
<dbReference type="PROSITE" id="PS51257">
    <property type="entry name" value="PROKAR_LIPOPROTEIN"/>
    <property type="match status" value="1"/>
</dbReference>
<dbReference type="RefSeq" id="WP_269922207.1">
    <property type="nucleotide sequence ID" value="NZ_JAMKBI010000007.1"/>
</dbReference>
<accession>A0A9X3LA68</accession>
<gene>
    <name evidence="4" type="ORF">M9R61_11615</name>
</gene>
<dbReference type="Proteomes" id="UP001152172">
    <property type="component" value="Unassembled WGS sequence"/>
</dbReference>
<dbReference type="InterPro" id="IPR005754">
    <property type="entry name" value="Sortase"/>
</dbReference>
<dbReference type="Pfam" id="PF04203">
    <property type="entry name" value="Sortase"/>
    <property type="match status" value="1"/>
</dbReference>
<dbReference type="AlphaFoldDB" id="A0A9X3LA68"/>
<feature type="transmembrane region" description="Helical" evidence="3">
    <location>
        <begin position="6"/>
        <end position="26"/>
    </location>
</feature>
<dbReference type="CDD" id="cd06166">
    <property type="entry name" value="Sortase_D_2"/>
    <property type="match status" value="1"/>
</dbReference>
<dbReference type="EMBL" id="JAMKBI010000007">
    <property type="protein sequence ID" value="MCZ8533959.1"/>
    <property type="molecule type" value="Genomic_DNA"/>
</dbReference>